<sequence length="581" mass="67789">MSFSPGHLTRDLRRIYHYYVFKGFANLVLIHLMGPLITLVLTGFFILLSGVQFRCWPWWAWCVLGGASIIWIGQMIFALYQMMIQWRIKRLYQNVLKIEPSEMETITWDAILFKLLSSNVDPKFTAVSAPAPKSPVDVMACLTRQENYLVAMINKGIIDPPRSDLTEWLLRYVIFHVNWTEKGVQCLDLEPHLWAKRLQRAFVIMSLLVIICLPMVVAIQVFRWLLRYGSEIRSNWSDLLQSRTWTREGQWKLREINEAPHIFHQRLRVAHHYADRYVKQFPLPSWIMIVANTIIYLIGLTCVLYGVMAFGMFHSWIYWGSVSFAVVLSVLVTVIGICNSLLPGDQWHGSPRASMLQTVQYTHYLPHNWKHREHTVQVKWAFQQLFDLKVKYWLREVIATLLAPWTCMFIYVRRAGQIAEFMSKFTVIHPVVGPVCAYSMMQDCNFCTPKYGGLVPVSKDQQLHYGKMEKSILNLCLNYPSWTPPDTIQMMIHRIQEWGRSHPAVDDSVVSQSIYVTINQDDDMALGRQGRMNAIHDRLHEHYRQQQSLLHPSQDHQHRPRLVYFSLSGADLPRDPQVSDK</sequence>
<feature type="transmembrane region" description="Helical" evidence="8">
    <location>
        <begin position="202"/>
        <end position="226"/>
    </location>
</feature>
<dbReference type="GO" id="GO:0000422">
    <property type="term" value="P:autophagy of mitochondrion"/>
    <property type="evidence" value="ECO:0007669"/>
    <property type="project" value="TreeGrafter"/>
</dbReference>
<dbReference type="PANTHER" id="PTHR13038:SF10">
    <property type="entry name" value="AUTOPHAGY-RELATED PROTEIN 9"/>
    <property type="match status" value="1"/>
</dbReference>
<protein>
    <recommendedName>
        <fullName evidence="10">Autophagy-related protein 9</fullName>
    </recommendedName>
</protein>
<feature type="transmembrane region" description="Helical" evidence="8">
    <location>
        <begin position="317"/>
        <end position="342"/>
    </location>
</feature>
<dbReference type="PANTHER" id="PTHR13038">
    <property type="entry name" value="APG9 AUTOPHAGY 9"/>
    <property type="match status" value="1"/>
</dbReference>
<keyword evidence="2" id="KW-0813">Transport</keyword>
<dbReference type="GO" id="GO:0000407">
    <property type="term" value="C:phagophore assembly site"/>
    <property type="evidence" value="ECO:0007669"/>
    <property type="project" value="TreeGrafter"/>
</dbReference>
<evidence type="ECO:0000256" key="2">
    <source>
        <dbReference type="ARBA" id="ARBA00022448"/>
    </source>
</evidence>
<comment type="subcellular location">
    <subcellularLocation>
        <location evidence="1">Endomembrane system</location>
        <topology evidence="1">Multi-pass membrane protein</topology>
    </subcellularLocation>
</comment>
<keyword evidence="7 8" id="KW-0472">Membrane</keyword>
<evidence type="ECO:0000256" key="5">
    <source>
        <dbReference type="ARBA" id="ARBA00023006"/>
    </source>
</evidence>
<dbReference type="GO" id="GO:0005776">
    <property type="term" value="C:autophagosome"/>
    <property type="evidence" value="ECO:0007669"/>
    <property type="project" value="TreeGrafter"/>
</dbReference>
<evidence type="ECO:0000256" key="3">
    <source>
        <dbReference type="ARBA" id="ARBA00022692"/>
    </source>
</evidence>
<proteinExistence type="predicted"/>
<evidence type="ECO:0000313" key="9">
    <source>
        <dbReference type="EMBL" id="QHS92609.1"/>
    </source>
</evidence>
<feature type="transmembrane region" description="Helical" evidence="8">
    <location>
        <begin position="392"/>
        <end position="412"/>
    </location>
</feature>
<keyword evidence="4 8" id="KW-1133">Transmembrane helix</keyword>
<dbReference type="InterPro" id="IPR007241">
    <property type="entry name" value="Autophagy-rel_prot_9"/>
</dbReference>
<name>A0A6C0BM03_9ZZZZ</name>
<dbReference type="GO" id="GO:0034727">
    <property type="term" value="P:piecemeal microautophagy of the nucleus"/>
    <property type="evidence" value="ECO:0007669"/>
    <property type="project" value="TreeGrafter"/>
</dbReference>
<evidence type="ECO:0000256" key="7">
    <source>
        <dbReference type="ARBA" id="ARBA00023136"/>
    </source>
</evidence>
<evidence type="ECO:0000256" key="1">
    <source>
        <dbReference type="ARBA" id="ARBA00004127"/>
    </source>
</evidence>
<keyword evidence="5" id="KW-0072">Autophagy</keyword>
<organism evidence="9">
    <name type="scientific">viral metagenome</name>
    <dbReference type="NCBI Taxonomy" id="1070528"/>
    <lineage>
        <taxon>unclassified sequences</taxon>
        <taxon>metagenomes</taxon>
        <taxon>organismal metagenomes</taxon>
    </lineage>
</organism>
<keyword evidence="3 8" id="KW-0812">Transmembrane</keyword>
<dbReference type="AlphaFoldDB" id="A0A6C0BM03"/>
<dbReference type="EMBL" id="MN739182">
    <property type="protein sequence ID" value="QHS92609.1"/>
    <property type="molecule type" value="Genomic_DNA"/>
</dbReference>
<reference evidence="9" key="1">
    <citation type="journal article" date="2020" name="Nature">
        <title>Giant virus diversity and host interactions through global metagenomics.</title>
        <authorList>
            <person name="Schulz F."/>
            <person name="Roux S."/>
            <person name="Paez-Espino D."/>
            <person name="Jungbluth S."/>
            <person name="Walsh D.A."/>
            <person name="Denef V.J."/>
            <person name="McMahon K.D."/>
            <person name="Konstantinidis K.T."/>
            <person name="Eloe-Fadrosh E.A."/>
            <person name="Kyrpides N.C."/>
            <person name="Woyke T."/>
        </authorList>
    </citation>
    <scope>NUCLEOTIDE SEQUENCE</scope>
    <source>
        <strain evidence="9">GVMAG-M-3300014204-73</strain>
    </source>
</reference>
<feature type="transmembrane region" description="Helical" evidence="8">
    <location>
        <begin position="58"/>
        <end position="80"/>
    </location>
</feature>
<accession>A0A6C0BM03</accession>
<dbReference type="GO" id="GO:0034497">
    <property type="term" value="P:protein localization to phagophore assembly site"/>
    <property type="evidence" value="ECO:0007669"/>
    <property type="project" value="TreeGrafter"/>
</dbReference>
<evidence type="ECO:0008006" key="10">
    <source>
        <dbReference type="Google" id="ProtNLM"/>
    </source>
</evidence>
<feature type="transmembrane region" description="Helical" evidence="8">
    <location>
        <begin position="20"/>
        <end position="46"/>
    </location>
</feature>
<keyword evidence="6" id="KW-0445">Lipid transport</keyword>
<evidence type="ECO:0000256" key="6">
    <source>
        <dbReference type="ARBA" id="ARBA00023055"/>
    </source>
</evidence>
<feature type="transmembrane region" description="Helical" evidence="8">
    <location>
        <begin position="286"/>
        <end position="310"/>
    </location>
</feature>
<dbReference type="GO" id="GO:0012505">
    <property type="term" value="C:endomembrane system"/>
    <property type="evidence" value="ECO:0007669"/>
    <property type="project" value="UniProtKB-SubCell"/>
</dbReference>
<dbReference type="Pfam" id="PF04109">
    <property type="entry name" value="ATG9"/>
    <property type="match status" value="1"/>
</dbReference>
<evidence type="ECO:0000256" key="4">
    <source>
        <dbReference type="ARBA" id="ARBA00022989"/>
    </source>
</evidence>
<dbReference type="GO" id="GO:0006869">
    <property type="term" value="P:lipid transport"/>
    <property type="evidence" value="ECO:0007669"/>
    <property type="project" value="UniProtKB-KW"/>
</dbReference>
<dbReference type="GO" id="GO:0061709">
    <property type="term" value="P:reticulophagy"/>
    <property type="evidence" value="ECO:0007669"/>
    <property type="project" value="TreeGrafter"/>
</dbReference>
<evidence type="ECO:0000256" key="8">
    <source>
        <dbReference type="SAM" id="Phobius"/>
    </source>
</evidence>